<evidence type="ECO:0000259" key="10">
    <source>
        <dbReference type="PROSITE" id="PS50171"/>
    </source>
</evidence>
<keyword evidence="6" id="KW-0862">Zinc</keyword>
<dbReference type="GO" id="GO:0008270">
    <property type="term" value="F:zinc ion binding"/>
    <property type="evidence" value="ECO:0007669"/>
    <property type="project" value="UniProtKB-KW"/>
</dbReference>
<evidence type="ECO:0000256" key="3">
    <source>
        <dbReference type="ARBA" id="ARBA00007261"/>
    </source>
</evidence>
<dbReference type="Gene3D" id="3.30.830.10">
    <property type="entry name" value="Metalloenzyme, LuxS/M16 peptidase-like"/>
    <property type="match status" value="2"/>
</dbReference>
<dbReference type="PROSITE" id="PS50171">
    <property type="entry name" value="ZF_MATRIN"/>
    <property type="match status" value="1"/>
</dbReference>
<dbReference type="InterPro" id="IPR036020">
    <property type="entry name" value="WW_dom_sf"/>
</dbReference>
<dbReference type="Pfam" id="PF06220">
    <property type="entry name" value="zf-U1"/>
    <property type="match status" value="1"/>
</dbReference>
<evidence type="ECO:0000313" key="12">
    <source>
        <dbReference type="Proteomes" id="UP001201812"/>
    </source>
</evidence>
<dbReference type="Gene3D" id="3.30.160.60">
    <property type="entry name" value="Classic Zinc Finger"/>
    <property type="match status" value="1"/>
</dbReference>
<feature type="domain" description="Matrin-type" evidence="10">
    <location>
        <begin position="11"/>
        <end position="42"/>
    </location>
</feature>
<dbReference type="Pfam" id="PF05193">
    <property type="entry name" value="Peptidase_M16_C"/>
    <property type="match status" value="1"/>
</dbReference>
<sequence>MTEYWKSNAKKYCEICKVWFADNKISVENHERGLKHIGMVQQRLRESSQRSKDRERKDNDLRHTLLCMEQAALASMKKDTNAEKEKQRTYLPTSSAALPAVADLREENRAQKRKLAELKKTSKRSQFWDGDSETTSHSAANYEDAAGVEDVFSQAMGDVQWVQSVTETGHAYFWNIYSGDTRWDKPSEPFYTTEEYNRRYAEVVSNSTLYATSTSSTNESQDIYSSYQTSQQPVAVLGDVNKKPRRESRFDKVKDESGLEEVIRHDNAPLHQTSSKSANSTKEIKVDIKSAIPPVGLTEIKHESVVAELLADTSSSNKSSGNALLGPWVPVEKQKETRKIDEVAEQNEDLRNPSEIIEEMSVDPSEFTFAEKTLPAGGANGCIGGKKKGKIEFKKRMIKIMRAIEKLKNYGAGTLRRNSRLFEVVEQKWLNTGLNFRRGLKLLDVVGAKNQNLAGPRLEHTTTAGGMKIKPLSEPLDGFEDLEYVDPKSFEPFSTKYTKLPNGLRIATEPTLGEYCTLGVIVDAGARYEANYTQGTCHFLEKLAFGRSANFQDVDETQKILERCGGLIDCQSTKDSFLYASSCHNKSAETLASMIADTIFRPIVEKIEMDDAMAIIECENDTLARNPECEPLLTDYIHAAAFRDNTVGLSKYCQPENVQKVSQQDVYTFMSQYYTPSRIVLAGVGVEHDLLVEAGRKFFSEDDSIWAKNPQVLLHETPPLDNSLAQYTGGEVRIKRDLSQMALGPTPFPNLAHVMIGFQGASVSDDDYVPFCVLQSMLGGGGSFSAGGPGKGMFTRLYIDVMHRYNWIYNATAFNHSYGDCGLFCIRASAPPNRMGDLPEIILREFLRLAKGVEHGELERAKVQLKSHLMMNLEQRPVVFEDLSRQIMSHGIRRKPQYFVNAIERVENRDVIRIAERMLKSKPAVVGYGDLSSFPSYDRIRSLI</sequence>
<dbReference type="GO" id="GO:0005634">
    <property type="term" value="C:nucleus"/>
    <property type="evidence" value="ECO:0007669"/>
    <property type="project" value="UniProtKB-SubCell"/>
</dbReference>
<dbReference type="CDD" id="cd00201">
    <property type="entry name" value="WW"/>
    <property type="match status" value="1"/>
</dbReference>
<evidence type="ECO:0000313" key="11">
    <source>
        <dbReference type="EMBL" id="KAI1727890.1"/>
    </source>
</evidence>
<keyword evidence="12" id="KW-1185">Reference proteome</keyword>
<protein>
    <submittedName>
        <fullName evidence="11">Peptidase m16 inactive domain-containing protein</fullName>
    </submittedName>
</protein>
<comment type="caution">
    <text evidence="11">The sequence shown here is derived from an EMBL/GenBank/DDBJ whole genome shotgun (WGS) entry which is preliminary data.</text>
</comment>
<dbReference type="PANTHER" id="PTHR11851">
    <property type="entry name" value="METALLOPROTEASE"/>
    <property type="match status" value="1"/>
</dbReference>
<accession>A0AAD4NFT7</accession>
<dbReference type="InterPro" id="IPR001202">
    <property type="entry name" value="WW_dom"/>
</dbReference>
<evidence type="ECO:0000256" key="8">
    <source>
        <dbReference type="SAM" id="MobiDB-lite"/>
    </source>
</evidence>
<dbReference type="Proteomes" id="UP001201812">
    <property type="component" value="Unassembled WGS sequence"/>
</dbReference>
<evidence type="ECO:0000256" key="7">
    <source>
        <dbReference type="ARBA" id="ARBA00023242"/>
    </source>
</evidence>
<dbReference type="GO" id="GO:0003676">
    <property type="term" value="F:nucleic acid binding"/>
    <property type="evidence" value="ECO:0007669"/>
    <property type="project" value="InterPro"/>
</dbReference>
<dbReference type="SMART" id="SM00451">
    <property type="entry name" value="ZnF_U1"/>
    <property type="match status" value="1"/>
</dbReference>
<comment type="function">
    <text evidence="1">Substrate recognition and binding subunit of the essential mitochondrial processing protease (MPP), which cleaves the mitochondrial sequence off newly imported precursors proteins.</text>
</comment>
<dbReference type="PANTHER" id="PTHR11851:SF49">
    <property type="entry name" value="MITOCHONDRIAL-PROCESSING PEPTIDASE SUBUNIT ALPHA"/>
    <property type="match status" value="1"/>
</dbReference>
<evidence type="ECO:0000256" key="2">
    <source>
        <dbReference type="ARBA" id="ARBA00004123"/>
    </source>
</evidence>
<evidence type="ECO:0000259" key="9">
    <source>
        <dbReference type="PROSITE" id="PS50020"/>
    </source>
</evidence>
<evidence type="ECO:0000256" key="5">
    <source>
        <dbReference type="ARBA" id="ARBA00022771"/>
    </source>
</evidence>
<reference evidence="11" key="1">
    <citation type="submission" date="2022-01" db="EMBL/GenBank/DDBJ databases">
        <title>Genome Sequence Resource for Two Populations of Ditylenchus destructor, the Migratory Endoparasitic Phytonematode.</title>
        <authorList>
            <person name="Zhang H."/>
            <person name="Lin R."/>
            <person name="Xie B."/>
        </authorList>
    </citation>
    <scope>NUCLEOTIDE SEQUENCE</scope>
    <source>
        <strain evidence="11">BazhouSP</strain>
    </source>
</reference>
<dbReference type="InterPro" id="IPR011765">
    <property type="entry name" value="Pept_M16_N"/>
</dbReference>
<dbReference type="InterPro" id="IPR013085">
    <property type="entry name" value="U1-CZ_Znf_C2H2"/>
</dbReference>
<dbReference type="InterPro" id="IPR011249">
    <property type="entry name" value="Metalloenz_LuxS/M16"/>
</dbReference>
<dbReference type="PROSITE" id="PS50020">
    <property type="entry name" value="WW_DOMAIN_2"/>
    <property type="match status" value="1"/>
</dbReference>
<dbReference type="InterPro" id="IPR003604">
    <property type="entry name" value="Matrin/U1-like-C_Znf_C2H2"/>
</dbReference>
<comment type="similarity">
    <text evidence="3">Belongs to the peptidase M16 family.</text>
</comment>
<feature type="region of interest" description="Disordered" evidence="8">
    <location>
        <begin position="41"/>
        <end position="61"/>
    </location>
</feature>
<dbReference type="InterPro" id="IPR000690">
    <property type="entry name" value="Matrin/U1-C_Znf_C2H2"/>
</dbReference>
<feature type="compositionally biased region" description="Basic and acidic residues" evidence="8">
    <location>
        <begin position="43"/>
        <end position="61"/>
    </location>
</feature>
<evidence type="ECO:0000256" key="6">
    <source>
        <dbReference type="ARBA" id="ARBA00022833"/>
    </source>
</evidence>
<keyword evidence="4" id="KW-0479">Metal-binding</keyword>
<dbReference type="AlphaFoldDB" id="A0AAD4NFT7"/>
<proteinExistence type="inferred from homology"/>
<dbReference type="EMBL" id="JAKKPZ010000001">
    <property type="protein sequence ID" value="KAI1727890.1"/>
    <property type="molecule type" value="Genomic_DNA"/>
</dbReference>
<keyword evidence="7" id="KW-0539">Nucleus</keyword>
<evidence type="ECO:0000256" key="1">
    <source>
        <dbReference type="ARBA" id="ARBA00002123"/>
    </source>
</evidence>
<dbReference type="InterPro" id="IPR050361">
    <property type="entry name" value="MPP/UQCRC_Complex"/>
</dbReference>
<evidence type="ECO:0000256" key="4">
    <source>
        <dbReference type="ARBA" id="ARBA00022723"/>
    </source>
</evidence>
<dbReference type="SUPFAM" id="SSF51045">
    <property type="entry name" value="WW domain"/>
    <property type="match status" value="1"/>
</dbReference>
<dbReference type="SUPFAM" id="SSF63411">
    <property type="entry name" value="LuxS/MPP-like metallohydrolase"/>
    <property type="match status" value="2"/>
</dbReference>
<dbReference type="Pfam" id="PF00675">
    <property type="entry name" value="Peptidase_M16"/>
    <property type="match status" value="1"/>
</dbReference>
<dbReference type="GO" id="GO:0005739">
    <property type="term" value="C:mitochondrion"/>
    <property type="evidence" value="ECO:0007669"/>
    <property type="project" value="TreeGrafter"/>
</dbReference>
<feature type="domain" description="WW" evidence="9">
    <location>
        <begin position="161"/>
        <end position="188"/>
    </location>
</feature>
<gene>
    <name evidence="11" type="ORF">DdX_00029</name>
</gene>
<keyword evidence="5" id="KW-0863">Zinc-finger</keyword>
<dbReference type="InterPro" id="IPR007863">
    <property type="entry name" value="Peptidase_M16_C"/>
</dbReference>
<dbReference type="GO" id="GO:0006627">
    <property type="term" value="P:protein processing involved in protein targeting to mitochondrion"/>
    <property type="evidence" value="ECO:0007669"/>
    <property type="project" value="TreeGrafter"/>
</dbReference>
<name>A0AAD4NFT7_9BILA</name>
<comment type="subcellular location">
    <subcellularLocation>
        <location evidence="2">Nucleus</location>
    </subcellularLocation>
</comment>
<dbReference type="PROSITE" id="PS01159">
    <property type="entry name" value="WW_DOMAIN_1"/>
    <property type="match status" value="1"/>
</dbReference>
<organism evidence="11 12">
    <name type="scientific">Ditylenchus destructor</name>
    <dbReference type="NCBI Taxonomy" id="166010"/>
    <lineage>
        <taxon>Eukaryota</taxon>
        <taxon>Metazoa</taxon>
        <taxon>Ecdysozoa</taxon>
        <taxon>Nematoda</taxon>
        <taxon>Chromadorea</taxon>
        <taxon>Rhabditida</taxon>
        <taxon>Tylenchina</taxon>
        <taxon>Tylenchomorpha</taxon>
        <taxon>Sphaerularioidea</taxon>
        <taxon>Anguinidae</taxon>
        <taxon>Anguininae</taxon>
        <taxon>Ditylenchus</taxon>
    </lineage>
</organism>